<protein>
    <submittedName>
        <fullName evidence="1">Uncharacterized protein</fullName>
    </submittedName>
</protein>
<dbReference type="AlphaFoldDB" id="A0A2P2PG98"/>
<proteinExistence type="predicted"/>
<name>A0A2P2PG98_RHIMU</name>
<organism evidence="1">
    <name type="scientific">Rhizophora mucronata</name>
    <name type="common">Asiatic mangrove</name>
    <dbReference type="NCBI Taxonomy" id="61149"/>
    <lineage>
        <taxon>Eukaryota</taxon>
        <taxon>Viridiplantae</taxon>
        <taxon>Streptophyta</taxon>
        <taxon>Embryophyta</taxon>
        <taxon>Tracheophyta</taxon>
        <taxon>Spermatophyta</taxon>
        <taxon>Magnoliopsida</taxon>
        <taxon>eudicotyledons</taxon>
        <taxon>Gunneridae</taxon>
        <taxon>Pentapetalae</taxon>
        <taxon>rosids</taxon>
        <taxon>fabids</taxon>
        <taxon>Malpighiales</taxon>
        <taxon>Rhizophoraceae</taxon>
        <taxon>Rhizophora</taxon>
    </lineage>
</organism>
<accession>A0A2P2PG98</accession>
<reference evidence="1" key="1">
    <citation type="submission" date="2018-02" db="EMBL/GenBank/DDBJ databases">
        <title>Rhizophora mucronata_Transcriptome.</title>
        <authorList>
            <person name="Meera S.P."/>
            <person name="Sreeshan A."/>
            <person name="Augustine A."/>
        </authorList>
    </citation>
    <scope>NUCLEOTIDE SEQUENCE</scope>
    <source>
        <tissue evidence="1">Leaf</tissue>
    </source>
</reference>
<dbReference type="EMBL" id="GGEC01073274">
    <property type="protein sequence ID" value="MBX53758.1"/>
    <property type="molecule type" value="Transcribed_RNA"/>
</dbReference>
<sequence>MKAQSTMALITKQGDQKFRLL</sequence>
<evidence type="ECO:0000313" key="1">
    <source>
        <dbReference type="EMBL" id="MBX53758.1"/>
    </source>
</evidence>